<dbReference type="EMBL" id="VIWU01000001">
    <property type="protein sequence ID" value="TWF75294.1"/>
    <property type="molecule type" value="Genomic_DNA"/>
</dbReference>
<dbReference type="InterPro" id="IPR043129">
    <property type="entry name" value="ATPase_NBD"/>
</dbReference>
<dbReference type="GO" id="GO:0005524">
    <property type="term" value="F:ATP binding"/>
    <property type="evidence" value="ECO:0007669"/>
    <property type="project" value="UniProtKB-KW"/>
</dbReference>
<sequence>MTDTAMTDTAMSSGYVLSHDLGTTGDKATLVDAEGQVVAAVTAAYDTDFGPRGKAEQDAEAWWQAVCTATRQLLERVPGARDAVAGVSFSGQMMGAVLLDAAGEPVRPAIIWADTRSTAQTDRLLDRVGMEAGYRITGHRLNPTYSLTKVMWVRDTEPDAFARVRHVVLAKDFVVHRLTGALVTDPSDASSTNAFDQAAGTWSAELIEAANLDRALFPEVVPSTTVVGGVTAAAAAATGLRKGTPVVLGGGDGPMAALGAGIVDATSGAYAYLGSSSWVSLAADAPLHDPQMRSMTFNHVIPGRYVPTATMQAGGASLQWIMDVLAPGEDGRYERLLAAADGVTASEDGLYFLPHLLGERSPYWNPRARAVFAGLARHHGPEHMARAVVEGVAFNLHTGLLAFLENGATIGRMDAIGGAANAAPLLRIFADVWGVPVSRRTLVDEATALGAAVVGGVGVGLYDDFSVAGQMSERAAPCEPDPAAHERYRRAHPVFLDAYRRLEPWFESL</sequence>
<evidence type="ECO:0000256" key="2">
    <source>
        <dbReference type="ARBA" id="ARBA00022629"/>
    </source>
</evidence>
<dbReference type="Pfam" id="PF02782">
    <property type="entry name" value="FGGY_C"/>
    <property type="match status" value="1"/>
</dbReference>
<comment type="caution">
    <text evidence="12">The sequence shown here is derived from an EMBL/GenBank/DDBJ whole genome shotgun (WGS) entry which is preliminary data.</text>
</comment>
<feature type="domain" description="Carbohydrate kinase FGGY C-terminal" evidence="11">
    <location>
        <begin position="269"/>
        <end position="457"/>
    </location>
</feature>
<comment type="similarity">
    <text evidence="1 8">Belongs to the FGGY kinase family.</text>
</comment>
<dbReference type="InterPro" id="IPR050406">
    <property type="entry name" value="FGGY_Carb_Kinase"/>
</dbReference>
<dbReference type="Pfam" id="PF00370">
    <property type="entry name" value="FGGY_N"/>
    <property type="match status" value="1"/>
</dbReference>
<keyword evidence="5 8" id="KW-0418">Kinase</keyword>
<keyword evidence="7 9" id="KW-0119">Carbohydrate metabolism</keyword>
<evidence type="ECO:0000256" key="7">
    <source>
        <dbReference type="ARBA" id="ARBA00023277"/>
    </source>
</evidence>
<evidence type="ECO:0000313" key="12">
    <source>
        <dbReference type="EMBL" id="TWF75294.1"/>
    </source>
</evidence>
<evidence type="ECO:0000256" key="9">
    <source>
        <dbReference type="RuleBase" id="RU364073"/>
    </source>
</evidence>
<evidence type="ECO:0000256" key="4">
    <source>
        <dbReference type="ARBA" id="ARBA00022741"/>
    </source>
</evidence>
<keyword evidence="4 9" id="KW-0547">Nucleotide-binding</keyword>
<dbReference type="Proteomes" id="UP000321261">
    <property type="component" value="Unassembled WGS sequence"/>
</dbReference>
<evidence type="ECO:0000256" key="5">
    <source>
        <dbReference type="ARBA" id="ARBA00022777"/>
    </source>
</evidence>
<dbReference type="AlphaFoldDB" id="A0A561SKC3"/>
<dbReference type="NCBIfam" id="TIGR01312">
    <property type="entry name" value="XylB"/>
    <property type="match status" value="1"/>
</dbReference>
<dbReference type="Gene3D" id="3.30.420.40">
    <property type="match status" value="2"/>
</dbReference>
<dbReference type="PANTHER" id="PTHR43095">
    <property type="entry name" value="SUGAR KINASE"/>
    <property type="match status" value="1"/>
</dbReference>
<dbReference type="InterPro" id="IPR006000">
    <property type="entry name" value="Xylulokinase"/>
</dbReference>
<dbReference type="InterPro" id="IPR000577">
    <property type="entry name" value="Carb_kinase_FGGY"/>
</dbReference>
<dbReference type="GO" id="GO:0005997">
    <property type="term" value="P:xylulose metabolic process"/>
    <property type="evidence" value="ECO:0007669"/>
    <property type="project" value="InterPro"/>
</dbReference>
<keyword evidence="13" id="KW-1185">Reference proteome</keyword>
<dbReference type="PIRSF" id="PIRSF000538">
    <property type="entry name" value="GlpK"/>
    <property type="match status" value="1"/>
</dbReference>
<evidence type="ECO:0000256" key="3">
    <source>
        <dbReference type="ARBA" id="ARBA00022679"/>
    </source>
</evidence>
<evidence type="ECO:0000259" key="10">
    <source>
        <dbReference type="Pfam" id="PF00370"/>
    </source>
</evidence>
<dbReference type="InterPro" id="IPR018484">
    <property type="entry name" value="FGGY_N"/>
</dbReference>
<dbReference type="SUPFAM" id="SSF53067">
    <property type="entry name" value="Actin-like ATPase domain"/>
    <property type="match status" value="2"/>
</dbReference>
<dbReference type="GO" id="GO:0004856">
    <property type="term" value="F:D-xylulokinase activity"/>
    <property type="evidence" value="ECO:0007669"/>
    <property type="project" value="UniProtKB-EC"/>
</dbReference>
<feature type="domain" description="Carbohydrate kinase FGGY N-terminal" evidence="10">
    <location>
        <begin position="15"/>
        <end position="259"/>
    </location>
</feature>
<dbReference type="InterPro" id="IPR018483">
    <property type="entry name" value="Carb_kinase_FGGY_CS"/>
</dbReference>
<gene>
    <name evidence="9" type="primary">xylB</name>
    <name evidence="12" type="ORF">FHX44_111178</name>
</gene>
<evidence type="ECO:0000259" key="11">
    <source>
        <dbReference type="Pfam" id="PF02782"/>
    </source>
</evidence>
<keyword evidence="2 9" id="KW-0859">Xylose metabolism</keyword>
<evidence type="ECO:0000256" key="8">
    <source>
        <dbReference type="RuleBase" id="RU003733"/>
    </source>
</evidence>
<keyword evidence="6 9" id="KW-0067">ATP-binding</keyword>
<dbReference type="EC" id="2.7.1.17" evidence="9"/>
<protein>
    <recommendedName>
        <fullName evidence="9">Xylulose kinase</fullName>
        <shortName evidence="9">Xylulokinase</shortName>
        <ecNumber evidence="9">2.7.1.17</ecNumber>
    </recommendedName>
</protein>
<dbReference type="PANTHER" id="PTHR43095:SF5">
    <property type="entry name" value="XYLULOSE KINASE"/>
    <property type="match status" value="1"/>
</dbReference>
<comment type="catalytic activity">
    <reaction evidence="9">
        <text>D-xylulose + ATP = D-xylulose 5-phosphate + ADP + H(+)</text>
        <dbReference type="Rhea" id="RHEA:10964"/>
        <dbReference type="ChEBI" id="CHEBI:15378"/>
        <dbReference type="ChEBI" id="CHEBI:17140"/>
        <dbReference type="ChEBI" id="CHEBI:30616"/>
        <dbReference type="ChEBI" id="CHEBI:57737"/>
        <dbReference type="ChEBI" id="CHEBI:456216"/>
        <dbReference type="EC" id="2.7.1.17"/>
    </reaction>
</comment>
<evidence type="ECO:0000256" key="6">
    <source>
        <dbReference type="ARBA" id="ARBA00022840"/>
    </source>
</evidence>
<evidence type="ECO:0000313" key="13">
    <source>
        <dbReference type="Proteomes" id="UP000321261"/>
    </source>
</evidence>
<dbReference type="GO" id="GO:0042732">
    <property type="term" value="P:D-xylose metabolic process"/>
    <property type="evidence" value="ECO:0007669"/>
    <property type="project" value="UniProtKB-KW"/>
</dbReference>
<name>A0A561SKC3_9PSEU</name>
<evidence type="ECO:0000256" key="1">
    <source>
        <dbReference type="ARBA" id="ARBA00009156"/>
    </source>
</evidence>
<dbReference type="RefSeq" id="WP_212612350.1">
    <property type="nucleotide sequence ID" value="NZ_VIWU01000001.1"/>
</dbReference>
<organism evidence="12 13">
    <name type="scientific">Pseudonocardia hierapolitana</name>
    <dbReference type="NCBI Taxonomy" id="1128676"/>
    <lineage>
        <taxon>Bacteria</taxon>
        <taxon>Bacillati</taxon>
        <taxon>Actinomycetota</taxon>
        <taxon>Actinomycetes</taxon>
        <taxon>Pseudonocardiales</taxon>
        <taxon>Pseudonocardiaceae</taxon>
        <taxon>Pseudonocardia</taxon>
    </lineage>
</organism>
<reference evidence="12 13" key="1">
    <citation type="submission" date="2019-06" db="EMBL/GenBank/DDBJ databases">
        <title>Sequencing the genomes of 1000 actinobacteria strains.</title>
        <authorList>
            <person name="Klenk H.-P."/>
        </authorList>
    </citation>
    <scope>NUCLEOTIDE SEQUENCE [LARGE SCALE GENOMIC DNA]</scope>
    <source>
        <strain evidence="12 13">DSM 45671</strain>
    </source>
</reference>
<dbReference type="InterPro" id="IPR018485">
    <property type="entry name" value="FGGY_C"/>
</dbReference>
<dbReference type="PROSITE" id="PS00445">
    <property type="entry name" value="FGGY_KINASES_2"/>
    <property type="match status" value="1"/>
</dbReference>
<keyword evidence="3 8" id="KW-0808">Transferase</keyword>
<proteinExistence type="inferred from homology"/>
<dbReference type="CDD" id="cd07805">
    <property type="entry name" value="ASKHA_NBD_FGGY_CvXK-like"/>
    <property type="match status" value="1"/>
</dbReference>
<accession>A0A561SKC3</accession>